<dbReference type="EMBL" id="CP036267">
    <property type="protein sequence ID" value="QDT33321.1"/>
    <property type="molecule type" value="Genomic_DNA"/>
</dbReference>
<accession>A0A517QNW7</accession>
<dbReference type="KEGG" id="tpol:Mal48_25740"/>
<protein>
    <recommendedName>
        <fullName evidence="4">DUF2784 domain-containing protein</fullName>
    </recommendedName>
</protein>
<proteinExistence type="predicted"/>
<feature type="transmembrane region" description="Helical" evidence="1">
    <location>
        <begin position="49"/>
        <end position="72"/>
    </location>
</feature>
<reference evidence="2 3" key="1">
    <citation type="submission" date="2019-02" db="EMBL/GenBank/DDBJ databases">
        <title>Deep-cultivation of Planctomycetes and their phenomic and genomic characterization uncovers novel biology.</title>
        <authorList>
            <person name="Wiegand S."/>
            <person name="Jogler M."/>
            <person name="Boedeker C."/>
            <person name="Pinto D."/>
            <person name="Vollmers J."/>
            <person name="Rivas-Marin E."/>
            <person name="Kohn T."/>
            <person name="Peeters S.H."/>
            <person name="Heuer A."/>
            <person name="Rast P."/>
            <person name="Oberbeckmann S."/>
            <person name="Bunk B."/>
            <person name="Jeske O."/>
            <person name="Meyerdierks A."/>
            <person name="Storesund J.E."/>
            <person name="Kallscheuer N."/>
            <person name="Luecker S."/>
            <person name="Lage O.M."/>
            <person name="Pohl T."/>
            <person name="Merkel B.J."/>
            <person name="Hornburger P."/>
            <person name="Mueller R.-W."/>
            <person name="Bruemmer F."/>
            <person name="Labrenz M."/>
            <person name="Spormann A.M."/>
            <person name="Op den Camp H."/>
            <person name="Overmann J."/>
            <person name="Amann R."/>
            <person name="Jetten M.S.M."/>
            <person name="Mascher T."/>
            <person name="Medema M.H."/>
            <person name="Devos D.P."/>
            <person name="Kaster A.-K."/>
            <person name="Ovreas L."/>
            <person name="Rohde M."/>
            <person name="Galperin M.Y."/>
            <person name="Jogler C."/>
        </authorList>
    </citation>
    <scope>NUCLEOTIDE SEQUENCE [LARGE SCALE GENOMIC DNA]</scope>
    <source>
        <strain evidence="2 3">Mal48</strain>
    </source>
</reference>
<evidence type="ECO:0000313" key="2">
    <source>
        <dbReference type="EMBL" id="QDT33321.1"/>
    </source>
</evidence>
<dbReference type="RefSeq" id="WP_145199453.1">
    <property type="nucleotide sequence ID" value="NZ_CP036267.1"/>
</dbReference>
<keyword evidence="1" id="KW-1133">Transmembrane helix</keyword>
<keyword evidence="1" id="KW-0472">Membrane</keyword>
<keyword evidence="3" id="KW-1185">Reference proteome</keyword>
<name>A0A517QNW7_9PLAN</name>
<evidence type="ECO:0000313" key="3">
    <source>
        <dbReference type="Proteomes" id="UP000315724"/>
    </source>
</evidence>
<gene>
    <name evidence="2" type="ORF">Mal48_25740</name>
</gene>
<evidence type="ECO:0000256" key="1">
    <source>
        <dbReference type="SAM" id="Phobius"/>
    </source>
</evidence>
<feature type="transmembrane region" description="Helical" evidence="1">
    <location>
        <begin position="105"/>
        <end position="126"/>
    </location>
</feature>
<feature type="transmembrane region" description="Helical" evidence="1">
    <location>
        <begin position="12"/>
        <end position="37"/>
    </location>
</feature>
<dbReference type="OrthoDB" id="370375at2"/>
<dbReference type="AlphaFoldDB" id="A0A517QNW7"/>
<sequence>MDIAIFGVLADFVALLHIAYAAVIVIGLLMILFGYFLKWKWVRNPWFRSIHLIMIAIVVYEAWAGITCPLTVWERELRTLAQQPFDGESLIGRSVHFLLFFDAPWWVFTTCYSLCGALVLTTLILVPPTASRKTLQTDQSTN</sequence>
<organism evidence="2 3">
    <name type="scientific">Thalassoglobus polymorphus</name>
    <dbReference type="NCBI Taxonomy" id="2527994"/>
    <lineage>
        <taxon>Bacteria</taxon>
        <taxon>Pseudomonadati</taxon>
        <taxon>Planctomycetota</taxon>
        <taxon>Planctomycetia</taxon>
        <taxon>Planctomycetales</taxon>
        <taxon>Planctomycetaceae</taxon>
        <taxon>Thalassoglobus</taxon>
    </lineage>
</organism>
<dbReference type="Proteomes" id="UP000315724">
    <property type="component" value="Chromosome"/>
</dbReference>
<evidence type="ECO:0008006" key="4">
    <source>
        <dbReference type="Google" id="ProtNLM"/>
    </source>
</evidence>
<keyword evidence="1" id="KW-0812">Transmembrane</keyword>
<dbReference type="Pfam" id="PF10861">
    <property type="entry name" value="DUF2784"/>
    <property type="match status" value="1"/>
</dbReference>
<dbReference type="InterPro" id="IPR021218">
    <property type="entry name" value="DUF2784"/>
</dbReference>